<dbReference type="PANTHER" id="PTHR14819:SF5">
    <property type="entry name" value="INTERFERON-INDUCED VERY LARGE GTPASE 1"/>
    <property type="match status" value="1"/>
</dbReference>
<gene>
    <name evidence="4" type="ORF">MCOR_57959</name>
</gene>
<dbReference type="GO" id="GO:0005525">
    <property type="term" value="F:GTP binding"/>
    <property type="evidence" value="ECO:0007669"/>
    <property type="project" value="InterPro"/>
</dbReference>
<proteinExistence type="inferred from homology"/>
<feature type="compositionally biased region" description="Acidic residues" evidence="2">
    <location>
        <begin position="173"/>
        <end position="182"/>
    </location>
</feature>
<dbReference type="InterPro" id="IPR057365">
    <property type="entry name" value="URGCP"/>
</dbReference>
<dbReference type="PROSITE" id="PS51717">
    <property type="entry name" value="G_VLIG"/>
    <property type="match status" value="1"/>
</dbReference>
<organism evidence="4 5">
    <name type="scientific">Mytilus coruscus</name>
    <name type="common">Sea mussel</name>
    <dbReference type="NCBI Taxonomy" id="42192"/>
    <lineage>
        <taxon>Eukaryota</taxon>
        <taxon>Metazoa</taxon>
        <taxon>Spiralia</taxon>
        <taxon>Lophotrochozoa</taxon>
        <taxon>Mollusca</taxon>
        <taxon>Bivalvia</taxon>
        <taxon>Autobranchia</taxon>
        <taxon>Pteriomorphia</taxon>
        <taxon>Mytilida</taxon>
        <taxon>Mytiloidea</taxon>
        <taxon>Mytilidae</taxon>
        <taxon>Mytilinae</taxon>
        <taxon>Mytilus</taxon>
    </lineage>
</organism>
<feature type="compositionally biased region" description="Acidic residues" evidence="2">
    <location>
        <begin position="89"/>
        <end position="98"/>
    </location>
</feature>
<dbReference type="OrthoDB" id="6141954at2759"/>
<reference evidence="4 5" key="1">
    <citation type="submission" date="2020-06" db="EMBL/GenBank/DDBJ databases">
        <authorList>
            <person name="Li R."/>
            <person name="Bekaert M."/>
        </authorList>
    </citation>
    <scope>NUCLEOTIDE SEQUENCE [LARGE SCALE GENOMIC DNA]</scope>
    <source>
        <strain evidence="5">wild</strain>
    </source>
</reference>
<dbReference type="Proteomes" id="UP000507470">
    <property type="component" value="Unassembled WGS sequence"/>
</dbReference>
<dbReference type="InterPro" id="IPR027417">
    <property type="entry name" value="P-loop_NTPase"/>
</dbReference>
<evidence type="ECO:0000256" key="2">
    <source>
        <dbReference type="SAM" id="MobiDB-lite"/>
    </source>
</evidence>
<feature type="compositionally biased region" description="Acidic residues" evidence="2">
    <location>
        <begin position="133"/>
        <end position="142"/>
    </location>
</feature>
<dbReference type="PANTHER" id="PTHR14819">
    <property type="entry name" value="GTP-BINDING"/>
    <property type="match status" value="1"/>
</dbReference>
<feature type="compositionally biased region" description="Basic and acidic residues" evidence="2">
    <location>
        <begin position="33"/>
        <end position="81"/>
    </location>
</feature>
<keyword evidence="5" id="KW-1185">Reference proteome</keyword>
<feature type="compositionally biased region" description="Basic and acidic residues" evidence="2">
    <location>
        <begin position="143"/>
        <end position="154"/>
    </location>
</feature>
<feature type="compositionally biased region" description="Basic and acidic residues" evidence="2">
    <location>
        <begin position="163"/>
        <end position="172"/>
    </location>
</feature>
<feature type="compositionally biased region" description="Acidic residues" evidence="2">
    <location>
        <begin position="23"/>
        <end position="32"/>
    </location>
</feature>
<dbReference type="Pfam" id="PF25496">
    <property type="entry name" value="URGCP"/>
    <property type="match status" value="1"/>
</dbReference>
<dbReference type="Pfam" id="PF25683">
    <property type="entry name" value="URGCP_GTPase"/>
    <property type="match status" value="1"/>
</dbReference>
<feature type="region of interest" description="Disordered" evidence="2">
    <location>
        <begin position="1"/>
        <end position="203"/>
    </location>
</feature>
<dbReference type="EMBL" id="CACVKT020010409">
    <property type="protein sequence ID" value="CAC5426227.1"/>
    <property type="molecule type" value="Genomic_DNA"/>
</dbReference>
<feature type="compositionally biased region" description="Polar residues" evidence="2">
    <location>
        <begin position="310"/>
        <end position="319"/>
    </location>
</feature>
<feature type="compositionally biased region" description="Basic and acidic residues" evidence="2">
    <location>
        <begin position="99"/>
        <end position="132"/>
    </location>
</feature>
<dbReference type="InterPro" id="IPR052986">
    <property type="entry name" value="VLIG_GTPase"/>
</dbReference>
<name>A0A6J8F0I3_MYTCO</name>
<dbReference type="InterPro" id="IPR030383">
    <property type="entry name" value="G_VLIG_dom"/>
</dbReference>
<dbReference type="Gene3D" id="3.40.50.300">
    <property type="entry name" value="P-loop containing nucleotide triphosphate hydrolases"/>
    <property type="match status" value="1"/>
</dbReference>
<feature type="compositionally biased region" description="Basic and acidic residues" evidence="2">
    <location>
        <begin position="183"/>
        <end position="194"/>
    </location>
</feature>
<dbReference type="SUPFAM" id="SSF52540">
    <property type="entry name" value="P-loop containing nucleoside triphosphate hydrolases"/>
    <property type="match status" value="1"/>
</dbReference>
<evidence type="ECO:0000259" key="3">
    <source>
        <dbReference type="PROSITE" id="PS51717"/>
    </source>
</evidence>
<accession>A0A6J8F0I3</accession>
<feature type="region of interest" description="Disordered" evidence="2">
    <location>
        <begin position="310"/>
        <end position="330"/>
    </location>
</feature>
<evidence type="ECO:0000313" key="5">
    <source>
        <dbReference type="Proteomes" id="UP000507470"/>
    </source>
</evidence>
<evidence type="ECO:0000256" key="1">
    <source>
        <dbReference type="ARBA" id="ARBA00006828"/>
    </source>
</evidence>
<evidence type="ECO:0000313" key="4">
    <source>
        <dbReference type="EMBL" id="CAC5426227.1"/>
    </source>
</evidence>
<protein>
    <recommendedName>
        <fullName evidence="3">VLIG-type G domain-containing protein</fullName>
    </recommendedName>
</protein>
<comment type="similarity">
    <text evidence="1">Belongs to the TRAFAC class dynamin-like GTPase superfamily. Very large inducible GTPase (VLIG) family.</text>
</comment>
<feature type="region of interest" description="Disordered" evidence="2">
    <location>
        <begin position="257"/>
        <end position="295"/>
    </location>
</feature>
<sequence>MDSSRNDDSEADITNTEQNSKSEDDDLSDDDEIRQMEEQLERKRHEKKQNKLKEKEEKHKQLIKTEKSDLKFLSKETDITNKKQNSKGEDDDLSDETDITNKEQNSKGEGDDLSDSKDIKTDITNKEQTSKGEDDDLSDETDITNKEQNSKGEGNDLSDETDITNKEQTSKGEDDDLSDETEIIDKEHVSKDETVEFSDDEEMRELNEQLNNLTRAEKKQRELAMKKENLRQLIQTQHSVVISLTKETEITNKEINTKRENDNLSNEDEIRQTEERKRIRAAERQKKSAQKEEKHFIKVEHSDVKSMYQEKTVTGTEKNVSSEDENLSDDEEMRQLKQQLEIINNEKKQHKLVQKKEKLKQLIEEEKSSMKSINKGMPTGMRSCADVVHDKVHASGKCKSEGDKCATFIENRHVNKNQDIIQKEESKDEMSSISIESSNADNQVSTANIVTMANDQRQAQDIVQNKLYVPTDDADFELFMNKVGLGRFYPETLQLSDIIKIKCDGLPQSVEDIAFMFIRNLIMINFTCRDTMLEEYLNGIPSPDYETSESGDYLDQILGDQNDKKNNLVNPLDLTLSVFKCSSPMLKQILAAKLFLCQLAIPFVFPAIGNGAILVSMWPLRSIVIDRKTEKGSFQDIAVDCPCQIVSFIRFGRPTISKSKLTNEILRDQYHNTFFNKDCPLGTTKRVLSEGLIEVAWYLPSSKYSVLSKVCMFLNLRGDGEILEEQVKLLSNISSVVVLIAETKSLDNTNYQQLMLSLNQTNAGVILAIDGRTNSKESLKQKLKTISNGNTGFNNQHKCIVLSVEGQDRSIAMIRKEMRNGLEELIKDKQDQPLLERLYTRSADIDEYNECFRNTRTKAEGIIKLIPVQTTCKSVKEEITPLQGELWRKWSEKNKLVNKASQYKSLEEHGQIMNAMKQIRDEQVKICEHLDSFMGLFLKSMITVLPSKTDCAVFVLWLKHFFDERSRSILPTYLSKYHSDWQALKKARDKKAVKVMTALRDQLDKSEHNLAEASFGFEHVCREMGQIYEAICTCHVAGREMEDLKQQLPMITAKLLLLGLPFEIMDGDAANVPMLWVKAVLNNLKDLIGDKKLLALSVLGIQSSGKSTLLNTMFGLQFAVSAGRCTRGVFMQLVPVDGKLFPFDWVLVIDTEGLRAPELGQQKYSHDNELATFVIGLGDITVVNIKGENTAEVKDVLQIAVHAFLRLKLANKRLNIKQSCVFVHQNVPAIDATDKMLHGRQKFVEILDAMTKEAADEEDIADIQSFNQVIEFDSEKHVWYFSDLWRGDPPMCPANPGYSENVKDVRNAIMFDLTKKRETWLTLTDTITRIEDLWNGILKDDFVFSFRNSLELKAYNNMERQCRTLTWDLEKLVLEFIRSDAERILVNCENPNDLERVIPSIIKRLSMNIDKKVTSMIAELDSFIDANTLKEVMIQWKQNKQNRFKMLAEDLIMESKIEISKTKDEIWFKKVRESEQTKHEIEINEMARQLALKMQGESPTEAVMKQMFDDKWNTLINQCITSDAKDAIPIREQIEKLLYTKFHSETLYFEETFGEYYYEKMAKLEDTIHIEQINEKHISIHKRVYFFDKDNLTNCKLQTLDITNKIFRKIDTKLLELNAQDKRFNTSYVTEIMQFVIKGIEEHNSVKAKEYKFNLTQPFRGMMLAHVVHYATVFFTRLNDAYNSKHSLKAQIQAYKGTAWALFNNLVQSNTEDVIALGFFREAIVKTVEEHVLGLLPIDAQDKILNLFSNGKCNLIKDILVHLAETGDFKKIKAFIGDPRAFAESWIIRLTNDQLFDEKLDGMNSFTRLAKSRITKIFSQLLISINQATQSTKTSIAIWIENFVKHSNDSKGLPLSNSTFVHVKDRDVPDLKNFVEMLKSNIGEMETYVIGTFKVKSESTFKWKNNPVISIMDKLWGCAEVCMFCGEPCMNTDKNHVSDGYPHKCLQHRPKGIYGMRYTESENLVEAFCNHSVNTNATYKNVQDKSGKFSDFKTNFPDWEIAPNSDVSKYWIWIFYNFQKQLKITHNAKLPKCPVNWASISKSEAIQSLGTCRALTWELNKFVLDFKRSDAESILLNCENPDELERTILSIIQRLNEEYNRKHSLKAQIQAYKGTAWELFKNLVQSKTEDVIALGFFWQAITMTVTEHVSGFLPMEAENEIVDLFPDGKSSVIKDILIHLAQDEDFSNIKSFIEDSRAFAEGWIIRLTNRILFEEQSHGTNVFTRLEKSRITKIFTKLFDSIKHTTKSTKTSIALWIVQFVKHSNDSNGLPLSITTFVHVKDQNVSDREFRRNVERRD</sequence>
<feature type="domain" description="VLIG-type G" evidence="3">
    <location>
        <begin position="1090"/>
        <end position="1334"/>
    </location>
</feature>